<dbReference type="Pfam" id="PF13412">
    <property type="entry name" value="HTH_24"/>
    <property type="match status" value="1"/>
</dbReference>
<dbReference type="AlphaFoldDB" id="A0A075N296"/>
<dbReference type="Gene3D" id="1.10.10.10">
    <property type="entry name" value="Winged helix-like DNA-binding domain superfamily/Winged helix DNA-binding domain"/>
    <property type="match status" value="2"/>
</dbReference>
<dbReference type="PROSITE" id="PS50956">
    <property type="entry name" value="HTH_ASNC_2"/>
    <property type="match status" value="1"/>
</dbReference>
<evidence type="ECO:0000313" key="6">
    <source>
        <dbReference type="Proteomes" id="UP000028194"/>
    </source>
</evidence>
<dbReference type="InterPro" id="IPR036390">
    <property type="entry name" value="WH_DNA-bd_sf"/>
</dbReference>
<feature type="domain" description="HTH asnC-type" evidence="4">
    <location>
        <begin position="6"/>
        <end position="67"/>
    </location>
</feature>
<dbReference type="GO" id="GO:0043565">
    <property type="term" value="F:sequence-specific DNA binding"/>
    <property type="evidence" value="ECO:0007669"/>
    <property type="project" value="InterPro"/>
</dbReference>
<sequence length="320" mass="36131">MERLTLDKTDLDILAILGRDCRTSYNSMGSQIGLTSKSVKARVKNMVRNGVIEKFVVRVNPAAFGCKTAHILARTNNGITKDDVVRRVRQFGDLTYHVHQMGRNSGAGLVIKDESWNHGTIQSLKDCLKPATISNIAVTHVPVSMEPSETDLRIIKCLLQSGARMEISEIARELGISEKTATRRLDRMKEERLLDFTLQCDPAAMIGYVQFCIIMFVAKSHYRSVYERMYSEFQQSILYRPSVVDPDDRLIFVLFGENAVRVDSVLARVDSFEGVKTADAFIVTKLQYYDDWIIREIDKRLSSSSPLSRKSIKIADALNA</sequence>
<dbReference type="GO" id="GO:0043200">
    <property type="term" value="P:response to amino acid"/>
    <property type="evidence" value="ECO:0007669"/>
    <property type="project" value="TreeGrafter"/>
</dbReference>
<dbReference type="SMART" id="SM00344">
    <property type="entry name" value="HTH_ASNC"/>
    <property type="match status" value="1"/>
</dbReference>
<dbReference type="RefSeq" id="WP_148701938.1">
    <property type="nucleotide sequence ID" value="NZ_CP007174.1"/>
</dbReference>
<dbReference type="PANTHER" id="PTHR30154">
    <property type="entry name" value="LEUCINE-RESPONSIVE REGULATORY PROTEIN"/>
    <property type="match status" value="1"/>
</dbReference>
<proteinExistence type="predicted"/>
<keyword evidence="3" id="KW-0804">Transcription</keyword>
<keyword evidence="1" id="KW-0805">Transcription regulation</keyword>
<protein>
    <submittedName>
        <fullName evidence="5">Transcriptional regulator</fullName>
    </submittedName>
</protein>
<keyword evidence="6" id="KW-1185">Reference proteome</keyword>
<dbReference type="GO" id="GO:0005829">
    <property type="term" value="C:cytosol"/>
    <property type="evidence" value="ECO:0007669"/>
    <property type="project" value="TreeGrafter"/>
</dbReference>
<name>A0A075N296_9ARCH</name>
<dbReference type="PANTHER" id="PTHR30154:SF34">
    <property type="entry name" value="TRANSCRIPTIONAL REGULATOR AZLB"/>
    <property type="match status" value="1"/>
</dbReference>
<keyword evidence="2" id="KW-0238">DNA-binding</keyword>
<dbReference type="eggNOG" id="arCOG01586">
    <property type="taxonomic scope" value="Archaea"/>
</dbReference>
<dbReference type="EMBL" id="CP007174">
    <property type="protein sequence ID" value="AIF85564.1"/>
    <property type="molecule type" value="Genomic_DNA"/>
</dbReference>
<evidence type="ECO:0000256" key="1">
    <source>
        <dbReference type="ARBA" id="ARBA00023015"/>
    </source>
</evidence>
<dbReference type="OrthoDB" id="6995at2157"/>
<dbReference type="PRINTS" id="PR00033">
    <property type="entry name" value="HTHASNC"/>
</dbReference>
<dbReference type="InterPro" id="IPR000485">
    <property type="entry name" value="AsnC-type_HTH_dom"/>
</dbReference>
<dbReference type="Proteomes" id="UP000028194">
    <property type="component" value="Chromosome"/>
</dbReference>
<dbReference type="CDD" id="cd00090">
    <property type="entry name" value="HTH_ARSR"/>
    <property type="match status" value="1"/>
</dbReference>
<dbReference type="GeneID" id="41599154"/>
<evidence type="ECO:0000256" key="3">
    <source>
        <dbReference type="ARBA" id="ARBA00023163"/>
    </source>
</evidence>
<reference evidence="5 6" key="1">
    <citation type="journal article" date="2014" name="PLoS ONE">
        <title>Genome Sequence of Candidatus Nitrososphaera evergladensis from Group I.1b Enriched from Everglades Soil Reveals Novel Genomic Features of the Ammonia-Oxidizing Archaea.</title>
        <authorList>
            <person name="Zhalnina K.V."/>
            <person name="Dias R."/>
            <person name="Leonard M.T."/>
            <person name="Dorr de Quadros P."/>
            <person name="Camargo F.A."/>
            <person name="Drew J.C."/>
            <person name="Farmerie W.G."/>
            <person name="Daroub S.H."/>
            <person name="Triplett E.W."/>
        </authorList>
    </citation>
    <scope>NUCLEOTIDE SEQUENCE [LARGE SCALE GENOMIC DNA]</scope>
    <source>
        <strain evidence="5 6">SR1</strain>
    </source>
</reference>
<dbReference type="SUPFAM" id="SSF46785">
    <property type="entry name" value="Winged helix' DNA-binding domain"/>
    <property type="match status" value="2"/>
</dbReference>
<accession>A0A075N296</accession>
<dbReference type="KEGG" id="nev:NTE_03536"/>
<organism evidence="5 6">
    <name type="scientific">Candidatus Nitrososphaera evergladensis SR1</name>
    <dbReference type="NCBI Taxonomy" id="1459636"/>
    <lineage>
        <taxon>Archaea</taxon>
        <taxon>Nitrososphaerota</taxon>
        <taxon>Nitrososphaeria</taxon>
        <taxon>Nitrososphaerales</taxon>
        <taxon>Nitrososphaeraceae</taxon>
        <taxon>Nitrososphaera</taxon>
    </lineage>
</organism>
<dbReference type="InterPro" id="IPR036388">
    <property type="entry name" value="WH-like_DNA-bd_sf"/>
</dbReference>
<gene>
    <name evidence="5" type="ORF">NTE_03536</name>
</gene>
<dbReference type="InterPro" id="IPR019888">
    <property type="entry name" value="Tscrpt_reg_AsnC-like"/>
</dbReference>
<evidence type="ECO:0000313" key="5">
    <source>
        <dbReference type="EMBL" id="AIF85564.1"/>
    </source>
</evidence>
<dbReference type="InterPro" id="IPR011991">
    <property type="entry name" value="ArsR-like_HTH"/>
</dbReference>
<dbReference type="HOGENOM" id="CLU_907939_0_0_2"/>
<dbReference type="Pfam" id="PF13404">
    <property type="entry name" value="HTH_AsnC-type"/>
    <property type="match status" value="1"/>
</dbReference>
<evidence type="ECO:0000256" key="2">
    <source>
        <dbReference type="ARBA" id="ARBA00023125"/>
    </source>
</evidence>
<dbReference type="STRING" id="1459636.NTE_03536"/>
<evidence type="ECO:0000259" key="4">
    <source>
        <dbReference type="PROSITE" id="PS50956"/>
    </source>
</evidence>